<accession>A0A2P4XUT5</accession>
<keyword evidence="2" id="KW-1185">Reference proteome</keyword>
<dbReference type="EMBL" id="NCKW01007884">
    <property type="protein sequence ID" value="POM69335.1"/>
    <property type="molecule type" value="Genomic_DNA"/>
</dbReference>
<evidence type="ECO:0000313" key="2">
    <source>
        <dbReference type="Proteomes" id="UP000237271"/>
    </source>
</evidence>
<reference evidence="1 2" key="1">
    <citation type="journal article" date="2017" name="Genome Biol. Evol.">
        <title>Phytophthora megakarya and P. palmivora, closely related causal agents of cacao black pod rot, underwent increases in genome sizes and gene numbers by different mechanisms.</title>
        <authorList>
            <person name="Ali S.S."/>
            <person name="Shao J."/>
            <person name="Lary D.J."/>
            <person name="Kronmiller B."/>
            <person name="Shen D."/>
            <person name="Strem M.D."/>
            <person name="Amoako-Attah I."/>
            <person name="Akrofi A.Y."/>
            <person name="Begoude B.A."/>
            <person name="Ten Hoopen G.M."/>
            <person name="Coulibaly K."/>
            <person name="Kebe B.I."/>
            <person name="Melnick R.L."/>
            <person name="Guiltinan M.J."/>
            <person name="Tyler B.M."/>
            <person name="Meinhardt L.W."/>
            <person name="Bailey B.A."/>
        </authorList>
    </citation>
    <scope>NUCLEOTIDE SEQUENCE [LARGE SCALE GENOMIC DNA]</scope>
    <source>
        <strain evidence="2">sbr112.9</strain>
    </source>
</reference>
<sequence length="138" mass="15886">MHAIHDRCCELANNDLDGKISHIESASDSHQLFTTARDLSPKKSQQLLLRDETDVVWAHKWLTARVQKYREIIHILGIDLSLAFDNNDREKVLEVLRIFLHYDELRLIRLRLSATTLSLRVGNQVLRSFNSNATGLTP</sequence>
<dbReference type="Proteomes" id="UP000237271">
    <property type="component" value="Unassembled WGS sequence"/>
</dbReference>
<organism evidence="1 2">
    <name type="scientific">Phytophthora palmivora</name>
    <dbReference type="NCBI Taxonomy" id="4796"/>
    <lineage>
        <taxon>Eukaryota</taxon>
        <taxon>Sar</taxon>
        <taxon>Stramenopiles</taxon>
        <taxon>Oomycota</taxon>
        <taxon>Peronosporomycetes</taxon>
        <taxon>Peronosporales</taxon>
        <taxon>Peronosporaceae</taxon>
        <taxon>Phytophthora</taxon>
    </lineage>
</organism>
<comment type="caution">
    <text evidence="1">The sequence shown here is derived from an EMBL/GenBank/DDBJ whole genome shotgun (WGS) entry which is preliminary data.</text>
</comment>
<name>A0A2P4XUT5_9STRA</name>
<dbReference type="AlphaFoldDB" id="A0A2P4XUT5"/>
<evidence type="ECO:0000313" key="1">
    <source>
        <dbReference type="EMBL" id="POM69335.1"/>
    </source>
</evidence>
<gene>
    <name evidence="1" type="ORF">PHPALM_14383</name>
</gene>
<proteinExistence type="predicted"/>
<protein>
    <submittedName>
        <fullName evidence="1">Uncharacterized protein</fullName>
    </submittedName>
</protein>
<dbReference type="OrthoDB" id="10067544at2759"/>